<gene>
    <name evidence="2" type="ORF">PTTG_30284</name>
</gene>
<reference evidence="3 4" key="3">
    <citation type="journal article" date="2017" name="G3 (Bethesda)">
        <title>Comparative analysis highlights variable genome content of wheat rusts and divergence of the mating loci.</title>
        <authorList>
            <person name="Cuomo C.A."/>
            <person name="Bakkeren G."/>
            <person name="Khalil H.B."/>
            <person name="Panwar V."/>
            <person name="Joly D."/>
            <person name="Linning R."/>
            <person name="Sakthikumar S."/>
            <person name="Song X."/>
            <person name="Adiconis X."/>
            <person name="Fan L."/>
            <person name="Goldberg J.M."/>
            <person name="Levin J.Z."/>
            <person name="Young S."/>
            <person name="Zeng Q."/>
            <person name="Anikster Y."/>
            <person name="Bruce M."/>
            <person name="Wang M."/>
            <person name="Yin C."/>
            <person name="McCallum B."/>
            <person name="Szabo L.J."/>
            <person name="Hulbert S."/>
            <person name="Chen X."/>
            <person name="Fellers J.P."/>
        </authorList>
    </citation>
    <scope>NUCLEOTIDE SEQUENCE</scope>
    <source>
        <strain evidence="4">Isolate 1-1 / race 1 (BBBD)</strain>
        <strain evidence="3">isolate 1-1 / race 1 (BBBD)</strain>
    </source>
</reference>
<evidence type="ECO:0000313" key="2">
    <source>
        <dbReference type="EMBL" id="OAV85766.1"/>
    </source>
</evidence>
<dbReference type="EnsemblFungi" id="PTTG_30284-t43_1">
    <property type="protein sequence ID" value="PTTG_30284-t43_1-p1"/>
    <property type="gene ID" value="PTTG_30284"/>
</dbReference>
<accession>A0A180FZB2</accession>
<reference evidence="2" key="1">
    <citation type="submission" date="2009-11" db="EMBL/GenBank/DDBJ databases">
        <authorList>
            <consortium name="The Broad Institute Genome Sequencing Platform"/>
            <person name="Ward D."/>
            <person name="Feldgarden M."/>
            <person name="Earl A."/>
            <person name="Young S.K."/>
            <person name="Zeng Q."/>
            <person name="Koehrsen M."/>
            <person name="Alvarado L."/>
            <person name="Berlin A."/>
            <person name="Bochicchio J."/>
            <person name="Borenstein D."/>
            <person name="Chapman S.B."/>
            <person name="Chen Z."/>
            <person name="Engels R."/>
            <person name="Freedman E."/>
            <person name="Gellesch M."/>
            <person name="Goldberg J."/>
            <person name="Griggs A."/>
            <person name="Gujja S."/>
            <person name="Heilman E."/>
            <person name="Heiman D."/>
            <person name="Hepburn T."/>
            <person name="Howarth C."/>
            <person name="Jen D."/>
            <person name="Larson L."/>
            <person name="Lewis B."/>
            <person name="Mehta T."/>
            <person name="Park D."/>
            <person name="Pearson M."/>
            <person name="Roberts A."/>
            <person name="Saif S."/>
            <person name="Shea T."/>
            <person name="Shenoy N."/>
            <person name="Sisk P."/>
            <person name="Stolte C."/>
            <person name="Sykes S."/>
            <person name="Thomson T."/>
            <person name="Walk T."/>
            <person name="White J."/>
            <person name="Yandava C."/>
            <person name="Izard J."/>
            <person name="Baranova O.V."/>
            <person name="Blanton J.M."/>
            <person name="Tanner A.C."/>
            <person name="Dewhirst F.E."/>
            <person name="Haas B."/>
            <person name="Nusbaum C."/>
            <person name="Birren B."/>
        </authorList>
    </citation>
    <scope>NUCLEOTIDE SEQUENCE [LARGE SCALE GENOMIC DNA]</scope>
    <source>
        <strain evidence="2">1-1 BBBD Race 1</strain>
    </source>
</reference>
<protein>
    <submittedName>
        <fullName evidence="2 3">Uncharacterized protein</fullName>
    </submittedName>
</protein>
<dbReference type="AlphaFoldDB" id="A0A180FZB2"/>
<evidence type="ECO:0000313" key="4">
    <source>
        <dbReference type="Proteomes" id="UP000005240"/>
    </source>
</evidence>
<feature type="compositionally biased region" description="Polar residues" evidence="1">
    <location>
        <begin position="17"/>
        <end position="28"/>
    </location>
</feature>
<feature type="non-terminal residue" evidence="2">
    <location>
        <position position="1"/>
    </location>
</feature>
<feature type="region of interest" description="Disordered" evidence="1">
    <location>
        <begin position="17"/>
        <end position="38"/>
    </location>
</feature>
<dbReference type="VEuPathDB" id="FungiDB:PTTG_30284"/>
<reference evidence="3" key="4">
    <citation type="submission" date="2025-05" db="UniProtKB">
        <authorList>
            <consortium name="EnsemblFungi"/>
        </authorList>
    </citation>
    <scope>IDENTIFICATION</scope>
    <source>
        <strain evidence="3">isolate 1-1 / race 1 (BBBD)</strain>
    </source>
</reference>
<feature type="compositionally biased region" description="Polar residues" evidence="1">
    <location>
        <begin position="137"/>
        <end position="153"/>
    </location>
</feature>
<name>A0A180FZB2_PUCT1</name>
<sequence length="167" mass="17990">RQCVLCRRVVAPREPRTSTATGRLTGSASWVKPPGRPQATDRQACGGLTEVVVKTQVVRKRTESARIKTLTPKGAAVSQRTRGPCICMWLQDRSLKLKAQTLFLSIAASTSDEVPKQPKRSGPLNSIKLASDATADPTGSSLNERISDPSTGEDSCFDSLAARIWSP</sequence>
<dbReference type="Proteomes" id="UP000005240">
    <property type="component" value="Unassembled WGS sequence"/>
</dbReference>
<dbReference type="EMBL" id="ADAS02002730">
    <property type="protein sequence ID" value="OAV85766.1"/>
    <property type="molecule type" value="Genomic_DNA"/>
</dbReference>
<evidence type="ECO:0000256" key="1">
    <source>
        <dbReference type="SAM" id="MobiDB-lite"/>
    </source>
</evidence>
<reference evidence="2" key="2">
    <citation type="submission" date="2016-05" db="EMBL/GenBank/DDBJ databases">
        <title>Comparative analysis highlights variable genome content of wheat rusts and divergence of the mating loci.</title>
        <authorList>
            <person name="Cuomo C.A."/>
            <person name="Bakkeren G."/>
            <person name="Szabo L."/>
            <person name="Khalil H."/>
            <person name="Joly D."/>
            <person name="Goldberg J."/>
            <person name="Young S."/>
            <person name="Zeng Q."/>
            <person name="Fellers J."/>
        </authorList>
    </citation>
    <scope>NUCLEOTIDE SEQUENCE [LARGE SCALE GENOMIC DNA]</scope>
    <source>
        <strain evidence="2">1-1 BBBD Race 1</strain>
    </source>
</reference>
<evidence type="ECO:0000313" key="3">
    <source>
        <dbReference type="EnsemblFungi" id="PTTG_30284-t43_1-p1"/>
    </source>
</evidence>
<proteinExistence type="predicted"/>
<organism evidence="2">
    <name type="scientific">Puccinia triticina (isolate 1-1 / race 1 (BBBD))</name>
    <name type="common">Brown leaf rust fungus</name>
    <dbReference type="NCBI Taxonomy" id="630390"/>
    <lineage>
        <taxon>Eukaryota</taxon>
        <taxon>Fungi</taxon>
        <taxon>Dikarya</taxon>
        <taxon>Basidiomycota</taxon>
        <taxon>Pucciniomycotina</taxon>
        <taxon>Pucciniomycetes</taxon>
        <taxon>Pucciniales</taxon>
        <taxon>Pucciniaceae</taxon>
        <taxon>Puccinia</taxon>
    </lineage>
</organism>
<feature type="region of interest" description="Disordered" evidence="1">
    <location>
        <begin position="110"/>
        <end position="154"/>
    </location>
</feature>
<keyword evidence="4" id="KW-1185">Reference proteome</keyword>